<gene>
    <name evidence="1" type="ORF">K7432_009607</name>
</gene>
<proteinExistence type="predicted"/>
<reference evidence="1 2" key="1">
    <citation type="submission" date="2023-04" db="EMBL/GenBank/DDBJ databases">
        <title>Genome of Basidiobolus ranarum AG-B5.</title>
        <authorList>
            <person name="Stajich J.E."/>
            <person name="Carter-House D."/>
            <person name="Gryganskyi A."/>
        </authorList>
    </citation>
    <scope>NUCLEOTIDE SEQUENCE [LARGE SCALE GENOMIC DNA]</scope>
    <source>
        <strain evidence="1 2">AG-B5</strain>
    </source>
</reference>
<sequence>MTVVTSTASQSHVTSPSIVNYRSSEDTNSLSDFQNVTVFAQIFQLQKWKVPNQSLCSGARRNHPLSLFCEAEQQLAVSVKLLENVREVNSDEFRRFIDRVHQHQTELLNTIYLVYSEMDSVLKCSRGYRRYLSQEDREELDHGFSETILFAAQALSKGFQIRGIEYCSEELRGPAQKLCATFEALRYVFQYKATEYPDSISLVGLFPVVMDFDQAWVDFEKAICYIYFNINGRRARERENEEINERRLWVGLMWDTLEEIVEKQIVSSDAIKEYDPSIFFALPRMTLLSLLKVPFDSIKNLKALSSYTDEMKQICEELANLTPTELLTLQKWLCGEEVNPAIVNIHQTFTKLCAIVDPLQSGPSAKFFLSVMSKVFQRHIDRTSEESH</sequence>
<accession>A0ABR2WQ11</accession>
<comment type="caution">
    <text evidence="1">The sequence shown here is derived from an EMBL/GenBank/DDBJ whole genome shotgun (WGS) entry which is preliminary data.</text>
</comment>
<dbReference type="Proteomes" id="UP001479436">
    <property type="component" value="Unassembled WGS sequence"/>
</dbReference>
<name>A0ABR2WQ11_9FUNG</name>
<organism evidence="1 2">
    <name type="scientific">Basidiobolus ranarum</name>
    <dbReference type="NCBI Taxonomy" id="34480"/>
    <lineage>
        <taxon>Eukaryota</taxon>
        <taxon>Fungi</taxon>
        <taxon>Fungi incertae sedis</taxon>
        <taxon>Zoopagomycota</taxon>
        <taxon>Entomophthoromycotina</taxon>
        <taxon>Basidiobolomycetes</taxon>
        <taxon>Basidiobolales</taxon>
        <taxon>Basidiobolaceae</taxon>
        <taxon>Basidiobolus</taxon>
    </lineage>
</organism>
<keyword evidence="2" id="KW-1185">Reference proteome</keyword>
<dbReference type="EMBL" id="JASJQH010000604">
    <property type="protein sequence ID" value="KAK9763585.1"/>
    <property type="molecule type" value="Genomic_DNA"/>
</dbReference>
<evidence type="ECO:0000313" key="2">
    <source>
        <dbReference type="Proteomes" id="UP001479436"/>
    </source>
</evidence>
<protein>
    <submittedName>
        <fullName evidence="1">Uncharacterized protein</fullName>
    </submittedName>
</protein>
<evidence type="ECO:0000313" key="1">
    <source>
        <dbReference type="EMBL" id="KAK9763585.1"/>
    </source>
</evidence>